<dbReference type="Proteomes" id="UP000824120">
    <property type="component" value="Chromosome 2"/>
</dbReference>
<sequence>MTKEVITPYGVTVWRSIRVLWPFMKNRTNIKVGNGYKTSFWKDKWLRSNSLKSLFPELAGMAVQQEVRLADIWTQQGWDIQFRRNFND</sequence>
<evidence type="ECO:0000313" key="2">
    <source>
        <dbReference type="Proteomes" id="UP000824120"/>
    </source>
</evidence>
<dbReference type="OrthoDB" id="1306001at2759"/>
<reference evidence="1 2" key="1">
    <citation type="submission" date="2020-09" db="EMBL/GenBank/DDBJ databases">
        <title>De no assembly of potato wild relative species, Solanum commersonii.</title>
        <authorList>
            <person name="Cho K."/>
        </authorList>
    </citation>
    <scope>NUCLEOTIDE SEQUENCE [LARGE SCALE GENOMIC DNA]</scope>
    <source>
        <strain evidence="1">LZ3.2</strain>
        <tissue evidence="1">Leaf</tissue>
    </source>
</reference>
<keyword evidence="2" id="KW-1185">Reference proteome</keyword>
<dbReference type="AlphaFoldDB" id="A0A9J6A974"/>
<protein>
    <submittedName>
        <fullName evidence="1">Uncharacterized protein</fullName>
    </submittedName>
</protein>
<proteinExistence type="predicted"/>
<dbReference type="EMBL" id="JACXVP010000002">
    <property type="protein sequence ID" value="KAG5621165.1"/>
    <property type="molecule type" value="Genomic_DNA"/>
</dbReference>
<dbReference type="PANTHER" id="PTHR36617:SF16">
    <property type="entry name" value="OS04G0516500 PROTEIN"/>
    <property type="match status" value="1"/>
</dbReference>
<evidence type="ECO:0000313" key="1">
    <source>
        <dbReference type="EMBL" id="KAG5621165.1"/>
    </source>
</evidence>
<organism evidence="1 2">
    <name type="scientific">Solanum commersonii</name>
    <name type="common">Commerson's wild potato</name>
    <name type="synonym">Commerson's nightshade</name>
    <dbReference type="NCBI Taxonomy" id="4109"/>
    <lineage>
        <taxon>Eukaryota</taxon>
        <taxon>Viridiplantae</taxon>
        <taxon>Streptophyta</taxon>
        <taxon>Embryophyta</taxon>
        <taxon>Tracheophyta</taxon>
        <taxon>Spermatophyta</taxon>
        <taxon>Magnoliopsida</taxon>
        <taxon>eudicotyledons</taxon>
        <taxon>Gunneridae</taxon>
        <taxon>Pentapetalae</taxon>
        <taxon>asterids</taxon>
        <taxon>lamiids</taxon>
        <taxon>Solanales</taxon>
        <taxon>Solanaceae</taxon>
        <taxon>Solanoideae</taxon>
        <taxon>Solaneae</taxon>
        <taxon>Solanum</taxon>
    </lineage>
</organism>
<dbReference type="PANTHER" id="PTHR36617">
    <property type="entry name" value="PROTEIN, PUTATIVE-RELATED"/>
    <property type="match status" value="1"/>
</dbReference>
<accession>A0A9J6A974</accession>
<comment type="caution">
    <text evidence="1">The sequence shown here is derived from an EMBL/GenBank/DDBJ whole genome shotgun (WGS) entry which is preliminary data.</text>
</comment>
<gene>
    <name evidence="1" type="ORF">H5410_006383</name>
</gene>
<name>A0A9J6A974_SOLCO</name>